<sequence length="360" mass="39434">MKKKLTLSFFLSLLLLFLIPFTSFAAEKTTVPIEDLKPAVHLEKPTLQPTGGTLILSDSPETYKEDGAFYRDSVTGEFRIFWHHQNRSGETRTVAVAITNTSDQTVQLFDKGQGVTADYYPDVAGKQALVAFLENKSEKKYVTTLDPGESYFLETSAEDLYTVSGIAQFVVYNKHGNDKGTVTVTTLNYLNEKPENPLDVPVLPGDTHTRGTFPHFERTGTLNYDTELGNAYIRLSSAASGQWSDKLPGEYEAGVSAVDNNEPVINNGNYGVTYNLDIKIANSLSSPQLIDVYDNPSGGFGRYVMSWNGHVSTSGYLSYLNAWKFADLNVGANGNDYNFVTSLPGGASGPSVIYFVPSSN</sequence>
<dbReference type="AlphaFoldDB" id="A0A9X3WSD3"/>
<name>A0A9X3WSD3_9BACI</name>
<evidence type="ECO:0000313" key="3">
    <source>
        <dbReference type="Proteomes" id="UP001145050"/>
    </source>
</evidence>
<reference evidence="2" key="1">
    <citation type="submission" date="2022-06" db="EMBL/GenBank/DDBJ databases">
        <title>Aquibacillus sp. a new bacterium isolated from soil saline samples.</title>
        <authorList>
            <person name="Galisteo C."/>
            <person name="De La Haba R."/>
            <person name="Sanchez-Porro C."/>
            <person name="Ventosa A."/>
        </authorList>
    </citation>
    <scope>NUCLEOTIDE SEQUENCE</scope>
    <source>
        <strain evidence="2">3ASR75-11</strain>
    </source>
</reference>
<gene>
    <name evidence="2" type="ORF">NC797_08480</name>
</gene>
<comment type="caution">
    <text evidence="2">The sequence shown here is derived from an EMBL/GenBank/DDBJ whole genome shotgun (WGS) entry which is preliminary data.</text>
</comment>
<dbReference type="RefSeq" id="WP_272436348.1">
    <property type="nucleotide sequence ID" value="NZ_JAMQKB010000006.1"/>
</dbReference>
<feature type="chain" id="PRO_5040811729" evidence="1">
    <location>
        <begin position="26"/>
        <end position="360"/>
    </location>
</feature>
<evidence type="ECO:0000313" key="2">
    <source>
        <dbReference type="EMBL" id="MDC3424545.1"/>
    </source>
</evidence>
<keyword evidence="1" id="KW-0732">Signal</keyword>
<feature type="signal peptide" evidence="1">
    <location>
        <begin position="1"/>
        <end position="25"/>
    </location>
</feature>
<accession>A0A9X3WSD3</accession>
<keyword evidence="3" id="KW-1185">Reference proteome</keyword>
<proteinExistence type="predicted"/>
<dbReference type="EMBL" id="JAMQKB010000006">
    <property type="protein sequence ID" value="MDC3424545.1"/>
    <property type="molecule type" value="Genomic_DNA"/>
</dbReference>
<protein>
    <submittedName>
        <fullName evidence="2">Uncharacterized protein</fullName>
    </submittedName>
</protein>
<dbReference type="Proteomes" id="UP001145050">
    <property type="component" value="Unassembled WGS sequence"/>
</dbReference>
<evidence type="ECO:0000256" key="1">
    <source>
        <dbReference type="SAM" id="SignalP"/>
    </source>
</evidence>
<organism evidence="2 3">
    <name type="scientific">Terrihalobacillus insolitus</name>
    <dbReference type="NCBI Taxonomy" id="2950438"/>
    <lineage>
        <taxon>Bacteria</taxon>
        <taxon>Bacillati</taxon>
        <taxon>Bacillota</taxon>
        <taxon>Bacilli</taxon>
        <taxon>Bacillales</taxon>
        <taxon>Bacillaceae</taxon>
        <taxon>Terrihalobacillus</taxon>
    </lineage>
</organism>